<dbReference type="SUPFAM" id="SSF53686">
    <property type="entry name" value="Tryptophan synthase beta subunit-like PLP-dependent enzymes"/>
    <property type="match status" value="1"/>
</dbReference>
<dbReference type="PANTHER" id="PTHR48078:SF17">
    <property type="entry name" value="THREONINE DEHYDRATASE"/>
    <property type="match status" value="1"/>
</dbReference>
<evidence type="ECO:0000313" key="5">
    <source>
        <dbReference type="EMBL" id="TMI72912.1"/>
    </source>
</evidence>
<dbReference type="GO" id="GO:0009097">
    <property type="term" value="P:isoleucine biosynthetic process"/>
    <property type="evidence" value="ECO:0007669"/>
    <property type="project" value="TreeGrafter"/>
</dbReference>
<dbReference type="GO" id="GO:0006565">
    <property type="term" value="P:L-serine catabolic process"/>
    <property type="evidence" value="ECO:0007669"/>
    <property type="project" value="TreeGrafter"/>
</dbReference>
<keyword evidence="3" id="KW-0456">Lyase</keyword>
<dbReference type="GO" id="GO:0003941">
    <property type="term" value="F:L-serine ammonia-lyase activity"/>
    <property type="evidence" value="ECO:0007669"/>
    <property type="project" value="TreeGrafter"/>
</dbReference>
<proteinExistence type="predicted"/>
<comment type="caution">
    <text evidence="5">The sequence shown here is derived from an EMBL/GenBank/DDBJ whole genome shotgun (WGS) entry which is preliminary data.</text>
</comment>
<evidence type="ECO:0000256" key="1">
    <source>
        <dbReference type="ARBA" id="ARBA00001933"/>
    </source>
</evidence>
<name>A0A537IPA7_9BACT</name>
<evidence type="ECO:0000256" key="3">
    <source>
        <dbReference type="ARBA" id="ARBA00023239"/>
    </source>
</evidence>
<dbReference type="InterPro" id="IPR036052">
    <property type="entry name" value="TrpB-like_PALP_sf"/>
</dbReference>
<evidence type="ECO:0000256" key="2">
    <source>
        <dbReference type="ARBA" id="ARBA00022898"/>
    </source>
</evidence>
<sequence length="319" mass="33983">MTETRRLSLERIAHAATVIDPVFLNSPQFLVTSSSQQLGCRLVVKVETLNPIRSFKGRGADYLVASLHGHPHLVCATAGNFGQGMAFAARKRGLSLTVFTAINANPLKVERMRALGADVRFGEDVDAAHLAARAFAAEHRAQLVEDGRDPAIAEGAGTIGLELLRWPDPFDAIVVPLGDGAMLAGVARWVKAHHPATQMIGVCVTGAPAMERSWRSGRVQEVQGTGTIADGIAARKPFPEALADITGLVDDILLVEDNTLLEAMRYAHQDFGVVLEPAGAASLAAALTYRKRFSGLLVGAILSGGNITVEQIQQWLTPS</sequence>
<organism evidence="5 6">
    <name type="scientific">Candidatus Segetimicrobium genomatis</name>
    <dbReference type="NCBI Taxonomy" id="2569760"/>
    <lineage>
        <taxon>Bacteria</taxon>
        <taxon>Bacillati</taxon>
        <taxon>Candidatus Sysuimicrobiota</taxon>
        <taxon>Candidatus Sysuimicrobiia</taxon>
        <taxon>Candidatus Sysuimicrobiales</taxon>
        <taxon>Candidatus Segetimicrobiaceae</taxon>
        <taxon>Candidatus Segetimicrobium</taxon>
    </lineage>
</organism>
<dbReference type="InterPro" id="IPR001926">
    <property type="entry name" value="TrpB-like_PALP"/>
</dbReference>
<dbReference type="PANTHER" id="PTHR48078">
    <property type="entry name" value="THREONINE DEHYDRATASE, MITOCHONDRIAL-RELATED"/>
    <property type="match status" value="1"/>
</dbReference>
<dbReference type="AlphaFoldDB" id="A0A537IPA7"/>
<dbReference type="GO" id="GO:0006567">
    <property type="term" value="P:L-threonine catabolic process"/>
    <property type="evidence" value="ECO:0007669"/>
    <property type="project" value="TreeGrafter"/>
</dbReference>
<comment type="cofactor">
    <cofactor evidence="1">
        <name>pyridoxal 5'-phosphate</name>
        <dbReference type="ChEBI" id="CHEBI:597326"/>
    </cofactor>
</comment>
<gene>
    <name evidence="5" type="ORF">E6H05_10410</name>
</gene>
<dbReference type="Gene3D" id="3.40.50.1100">
    <property type="match status" value="2"/>
</dbReference>
<feature type="domain" description="Tryptophan synthase beta chain-like PALP" evidence="4">
    <location>
        <begin position="29"/>
        <end position="304"/>
    </location>
</feature>
<dbReference type="GO" id="GO:0004794">
    <property type="term" value="F:threonine deaminase activity"/>
    <property type="evidence" value="ECO:0007669"/>
    <property type="project" value="TreeGrafter"/>
</dbReference>
<reference evidence="5 6" key="1">
    <citation type="journal article" date="2019" name="Nat. Microbiol.">
        <title>Mediterranean grassland soil C-N compound turnover is dependent on rainfall and depth, and is mediated by genomically divergent microorganisms.</title>
        <authorList>
            <person name="Diamond S."/>
            <person name="Andeer P.F."/>
            <person name="Li Z."/>
            <person name="Crits-Christoph A."/>
            <person name="Burstein D."/>
            <person name="Anantharaman K."/>
            <person name="Lane K.R."/>
            <person name="Thomas B.C."/>
            <person name="Pan C."/>
            <person name="Northen T.R."/>
            <person name="Banfield J.F."/>
        </authorList>
    </citation>
    <scope>NUCLEOTIDE SEQUENCE [LARGE SCALE GENOMIC DNA]</scope>
    <source>
        <strain evidence="5">NP_8</strain>
    </source>
</reference>
<dbReference type="InterPro" id="IPR050147">
    <property type="entry name" value="Ser/Thr_Dehydratase"/>
</dbReference>
<accession>A0A537IPA7</accession>
<protein>
    <submittedName>
        <fullName evidence="5">Pyridoxal-phosphate dependent enzyme</fullName>
    </submittedName>
</protein>
<dbReference type="Pfam" id="PF00291">
    <property type="entry name" value="PALP"/>
    <property type="match status" value="1"/>
</dbReference>
<evidence type="ECO:0000313" key="6">
    <source>
        <dbReference type="Proteomes" id="UP000318834"/>
    </source>
</evidence>
<keyword evidence="2" id="KW-0663">Pyridoxal phosphate</keyword>
<dbReference type="Proteomes" id="UP000318834">
    <property type="component" value="Unassembled WGS sequence"/>
</dbReference>
<evidence type="ECO:0000259" key="4">
    <source>
        <dbReference type="Pfam" id="PF00291"/>
    </source>
</evidence>
<dbReference type="EMBL" id="VBAP01000077">
    <property type="protein sequence ID" value="TMI72912.1"/>
    <property type="molecule type" value="Genomic_DNA"/>
</dbReference>